<comment type="subcellular location">
    <subcellularLocation>
        <location evidence="1">Cell membrane</location>
        <topology evidence="1">Multi-pass membrane protein</topology>
    </subcellularLocation>
</comment>
<evidence type="ECO:0000256" key="5">
    <source>
        <dbReference type="ARBA" id="ARBA00022989"/>
    </source>
</evidence>
<dbReference type="Proteomes" id="UP000320876">
    <property type="component" value="Unassembled WGS sequence"/>
</dbReference>
<keyword evidence="10" id="KW-0328">Glycosyltransferase</keyword>
<feature type="transmembrane region" description="Helical" evidence="9">
    <location>
        <begin position="276"/>
        <end position="291"/>
    </location>
</feature>
<keyword evidence="5 9" id="KW-1133">Transmembrane helix</keyword>
<dbReference type="GO" id="GO:0016758">
    <property type="term" value="F:hexosyltransferase activity"/>
    <property type="evidence" value="ECO:0007669"/>
    <property type="project" value="InterPro"/>
</dbReference>
<evidence type="ECO:0000256" key="9">
    <source>
        <dbReference type="SAM" id="Phobius"/>
    </source>
</evidence>
<evidence type="ECO:0000256" key="2">
    <source>
        <dbReference type="ARBA" id="ARBA00022475"/>
    </source>
</evidence>
<accession>A0A542DQI2</accession>
<dbReference type="AlphaFoldDB" id="A0A542DQI2"/>
<dbReference type="EMBL" id="VFML01000001">
    <property type="protein sequence ID" value="TQJ05254.1"/>
    <property type="molecule type" value="Genomic_DNA"/>
</dbReference>
<dbReference type="InterPro" id="IPR018584">
    <property type="entry name" value="GT87"/>
</dbReference>
<evidence type="ECO:0000313" key="11">
    <source>
        <dbReference type="Proteomes" id="UP000320876"/>
    </source>
</evidence>
<reference evidence="10 11" key="1">
    <citation type="submission" date="2019-06" db="EMBL/GenBank/DDBJ databases">
        <title>Sequencing the genomes of 1000 actinobacteria strains.</title>
        <authorList>
            <person name="Klenk H.-P."/>
        </authorList>
    </citation>
    <scope>NUCLEOTIDE SEQUENCE [LARGE SCALE GENOMIC DNA]</scope>
    <source>
        <strain evidence="10 11">DSM 45679</strain>
    </source>
</reference>
<dbReference type="OrthoDB" id="9774600at2"/>
<keyword evidence="6 9" id="KW-0472">Membrane</keyword>
<feature type="compositionally biased region" description="Polar residues" evidence="8">
    <location>
        <begin position="371"/>
        <end position="386"/>
    </location>
</feature>
<dbReference type="Pfam" id="PF09594">
    <property type="entry name" value="GT87"/>
    <property type="match status" value="1"/>
</dbReference>
<sequence length="386" mass="41540">MGLSGVDIEVYRGGGETVLRGESLYDFTSAPIGLPFTYPPISALLFTPLGMLPLYVATGVWTFVCVLALEGVIWVLLGTMEVTSTRRRATLTAAGALAALALAPVLANFWNGQINTILMLLIVVDLAHGTHRSRGVGVGLAAGIKLTPLIFVPYLLLSRQTRTGLVAAVTFAGTVLVGFLLLPGDSVRYWFDVPLDIKRMVPAESAWEFNQSVLGTLQRLPGSDDRRPWLLLAAAVGCAGLAVAVRAGRLGHQLTGMVACALTGLLVSPVSWPFHWVWWVPLLVLWARRAWRDDRAGEKAGVCVLYLLLAASSYWTFTMIFAVPVPPVLRVVFAELFVVIGTVALAALAVFPRHRAGHRVHDGRSTDRTNSRMSPTNDSGCSSGAK</sequence>
<evidence type="ECO:0000256" key="3">
    <source>
        <dbReference type="ARBA" id="ARBA00022679"/>
    </source>
</evidence>
<feature type="region of interest" description="Disordered" evidence="8">
    <location>
        <begin position="359"/>
        <end position="386"/>
    </location>
</feature>
<keyword evidence="2" id="KW-1003">Cell membrane</keyword>
<name>A0A542DQI2_AMYCI</name>
<feature type="transmembrane region" description="Helical" evidence="9">
    <location>
        <begin position="331"/>
        <end position="351"/>
    </location>
</feature>
<feature type="compositionally biased region" description="Basic and acidic residues" evidence="8">
    <location>
        <begin position="359"/>
        <end position="370"/>
    </location>
</feature>
<proteinExistence type="inferred from homology"/>
<protein>
    <submittedName>
        <fullName evidence="10">Alpha-1,2-mannosyltransferase</fullName>
    </submittedName>
</protein>
<keyword evidence="3 10" id="KW-0808">Transferase</keyword>
<comment type="similarity">
    <text evidence="7">Belongs to the glycosyltransferase 87 family.</text>
</comment>
<feature type="transmembrane region" description="Helical" evidence="9">
    <location>
        <begin position="54"/>
        <end position="77"/>
    </location>
</feature>
<evidence type="ECO:0000256" key="1">
    <source>
        <dbReference type="ARBA" id="ARBA00004651"/>
    </source>
</evidence>
<feature type="transmembrane region" description="Helical" evidence="9">
    <location>
        <begin position="164"/>
        <end position="182"/>
    </location>
</feature>
<feature type="transmembrane region" description="Helical" evidence="9">
    <location>
        <begin position="136"/>
        <end position="157"/>
    </location>
</feature>
<gene>
    <name evidence="10" type="ORF">FB471_5082</name>
</gene>
<comment type="caution">
    <text evidence="10">The sequence shown here is derived from an EMBL/GenBank/DDBJ whole genome shotgun (WGS) entry which is preliminary data.</text>
</comment>
<dbReference type="GO" id="GO:0005886">
    <property type="term" value="C:plasma membrane"/>
    <property type="evidence" value="ECO:0007669"/>
    <property type="project" value="UniProtKB-SubCell"/>
</dbReference>
<dbReference type="RefSeq" id="WP_142000810.1">
    <property type="nucleotide sequence ID" value="NZ_VFML01000001.1"/>
</dbReference>
<evidence type="ECO:0000256" key="4">
    <source>
        <dbReference type="ARBA" id="ARBA00022692"/>
    </source>
</evidence>
<evidence type="ECO:0000313" key="10">
    <source>
        <dbReference type="EMBL" id="TQJ05254.1"/>
    </source>
</evidence>
<evidence type="ECO:0000256" key="8">
    <source>
        <dbReference type="SAM" id="MobiDB-lite"/>
    </source>
</evidence>
<evidence type="ECO:0000256" key="7">
    <source>
        <dbReference type="ARBA" id="ARBA00024033"/>
    </source>
</evidence>
<evidence type="ECO:0000256" key="6">
    <source>
        <dbReference type="ARBA" id="ARBA00023136"/>
    </source>
</evidence>
<organism evidence="10 11">
    <name type="scientific">Amycolatopsis cihanbeyliensis</name>
    <dbReference type="NCBI Taxonomy" id="1128664"/>
    <lineage>
        <taxon>Bacteria</taxon>
        <taxon>Bacillati</taxon>
        <taxon>Actinomycetota</taxon>
        <taxon>Actinomycetes</taxon>
        <taxon>Pseudonocardiales</taxon>
        <taxon>Pseudonocardiaceae</taxon>
        <taxon>Amycolatopsis</taxon>
    </lineage>
</organism>
<feature type="transmembrane region" description="Helical" evidence="9">
    <location>
        <begin position="303"/>
        <end position="325"/>
    </location>
</feature>
<keyword evidence="4 9" id="KW-0812">Transmembrane</keyword>
<keyword evidence="11" id="KW-1185">Reference proteome</keyword>
<feature type="transmembrane region" description="Helical" evidence="9">
    <location>
        <begin position="89"/>
        <end position="110"/>
    </location>
</feature>